<dbReference type="Pfam" id="PF03081">
    <property type="entry name" value="Exo70_C"/>
    <property type="match status" value="1"/>
</dbReference>
<organism evidence="9 10">
    <name type="scientific">Buteo japonicus</name>
    <dbReference type="NCBI Taxonomy" id="224669"/>
    <lineage>
        <taxon>Eukaryota</taxon>
        <taxon>Metazoa</taxon>
        <taxon>Chordata</taxon>
        <taxon>Craniata</taxon>
        <taxon>Vertebrata</taxon>
        <taxon>Euteleostomi</taxon>
        <taxon>Archelosauria</taxon>
        <taxon>Archosauria</taxon>
        <taxon>Dinosauria</taxon>
        <taxon>Saurischia</taxon>
        <taxon>Theropoda</taxon>
        <taxon>Coelurosauria</taxon>
        <taxon>Aves</taxon>
        <taxon>Neognathae</taxon>
        <taxon>Neoaves</taxon>
        <taxon>Telluraves</taxon>
        <taxon>Accipitrimorphae</taxon>
        <taxon>Accipitriformes</taxon>
        <taxon>Accipitridae</taxon>
        <taxon>Accipitrinae</taxon>
        <taxon>Buteo</taxon>
    </lineage>
</organism>
<feature type="domain" description="Exocyst complex subunit Exo70 C-terminal" evidence="8">
    <location>
        <begin position="374"/>
        <end position="744"/>
    </location>
</feature>
<reference evidence="9" key="1">
    <citation type="submission" date="2025-08" db="UniProtKB">
        <authorList>
            <consortium name="Ensembl"/>
        </authorList>
    </citation>
    <scope>IDENTIFICATION</scope>
</reference>
<evidence type="ECO:0000259" key="8">
    <source>
        <dbReference type="Pfam" id="PF03081"/>
    </source>
</evidence>
<protein>
    <recommendedName>
        <fullName evidence="4 5">Exocyst complex component 7</fullName>
    </recommendedName>
    <alternativeName>
        <fullName evidence="5">Exocyst complex component Exo70</fullName>
    </alternativeName>
</protein>
<dbReference type="PANTHER" id="PTHR12542">
    <property type="entry name" value="EXOCYST COMPLEX PROTEIN EXO70"/>
    <property type="match status" value="1"/>
</dbReference>
<evidence type="ECO:0000313" key="10">
    <source>
        <dbReference type="Proteomes" id="UP000694555"/>
    </source>
</evidence>
<dbReference type="Ensembl" id="ENSBJAT00000019154.1">
    <property type="protein sequence ID" value="ENSBJAP00000018636.1"/>
    <property type="gene ID" value="ENSBJAG00000012251.1"/>
</dbReference>
<reference evidence="9" key="2">
    <citation type="submission" date="2025-09" db="UniProtKB">
        <authorList>
            <consortium name="Ensembl"/>
        </authorList>
    </citation>
    <scope>IDENTIFICATION</scope>
</reference>
<evidence type="ECO:0000256" key="6">
    <source>
        <dbReference type="SAM" id="Coils"/>
    </source>
</evidence>
<dbReference type="Proteomes" id="UP000694555">
    <property type="component" value="Unplaced"/>
</dbReference>
<evidence type="ECO:0000256" key="2">
    <source>
        <dbReference type="ARBA" id="ARBA00022448"/>
    </source>
</evidence>
<evidence type="ECO:0000256" key="7">
    <source>
        <dbReference type="SAM" id="MobiDB-lite"/>
    </source>
</evidence>
<evidence type="ECO:0000256" key="4">
    <source>
        <dbReference type="ARBA" id="ARBA00026169"/>
    </source>
</evidence>
<feature type="coiled-coil region" evidence="6">
    <location>
        <begin position="65"/>
        <end position="92"/>
    </location>
</feature>
<evidence type="ECO:0000313" key="9">
    <source>
        <dbReference type="Ensembl" id="ENSBJAP00000018636.1"/>
    </source>
</evidence>
<dbReference type="GO" id="GO:0006887">
    <property type="term" value="P:exocytosis"/>
    <property type="evidence" value="ECO:0007669"/>
    <property type="project" value="UniProtKB-KW"/>
</dbReference>
<accession>A0A8C0BN03</accession>
<proteinExistence type="inferred from homology"/>
<keyword evidence="2 5" id="KW-0813">Transport</keyword>
<dbReference type="Gene3D" id="1.20.1280.170">
    <property type="entry name" value="Exocyst complex component Exo70"/>
    <property type="match status" value="2"/>
</dbReference>
<feature type="region of interest" description="Disordered" evidence="7">
    <location>
        <begin position="302"/>
        <end position="329"/>
    </location>
</feature>
<dbReference type="PANTHER" id="PTHR12542:SF41">
    <property type="entry name" value="EXOCYST COMPLEX COMPONENT 7"/>
    <property type="match status" value="1"/>
</dbReference>
<sequence>MRLLPSKTTAHAPHGWCLSGPYLSRGHALDGGWPCCACSVCLAGVCSGTERRSAAPAPRGRMIPTEEVSARRREIEGKLKQEEETLSFIKESLEKSDQLTKNMVSILSSFESRLMKLENSIIPVHKQTENLQRLQENVEKTLSCLDHVISYYHVAKDTEKIIKEGPTGRLEEYLNCMDKIQKAVEYFQDNNPDSPELNRVKSLFERGKESLESEFRSLMTRHTKPVPPILILDLISGDDEMETQEEMSLEHLPESVLHDIIRISGWLVENGRNQDFMTVYFQIRSVQLDRSVKGLKDHFRKNSSSTGVPYSPAIQNKRKDTPTKKPIKRPGTIRKAQNLLKQYSQHGLDGKKGASNLIPMEGRDDVFDIEIDAYIHCVSAFVKLAQSEYQLLTEIVPEHHQKKTFDSLIQESLDNLIMEGDNIVSAARKAIIRHDYSAVLTIFPILKHLKQMKPEFDQVLQGTAAGTKNKLPGLITSMETTGAKALEEFADNIKNDPDKEYNMPKDGTVHELTSNAILFLQQLLDFQETAGAMLASQGTYILFFSETSSSASSYSSEFSRRLLSTYICKVLGNLQLNLLSKSKVYEDPALSAIFLHNNYNYILKSLEKSELIQLVAVTQKTAERSYRELIEQQIQTYQRSWLKVTDYILERNLPVFQPGVKVRGWARMFYFGQGFNDGLEELCKIQKAWAIPDMEQRDKIRRAQKTIVKETYGAFLNRYGNVPFTKNPEKYIKYQVDQVGEMIEKLFDTSA</sequence>
<dbReference type="Pfam" id="PF20669">
    <property type="entry name" value="Exo70_N"/>
    <property type="match status" value="1"/>
</dbReference>
<dbReference type="InterPro" id="IPR004140">
    <property type="entry name" value="Exo70"/>
</dbReference>
<name>A0A8C0BN03_9AVES</name>
<keyword evidence="5" id="KW-0653">Protein transport</keyword>
<evidence type="ECO:0000256" key="3">
    <source>
        <dbReference type="ARBA" id="ARBA00022483"/>
    </source>
</evidence>
<dbReference type="GO" id="GO:0015031">
    <property type="term" value="P:protein transport"/>
    <property type="evidence" value="ECO:0007669"/>
    <property type="project" value="UniProtKB-KW"/>
</dbReference>
<keyword evidence="6" id="KW-0175">Coiled coil</keyword>
<dbReference type="SUPFAM" id="SSF74788">
    <property type="entry name" value="Cullin repeat-like"/>
    <property type="match status" value="1"/>
</dbReference>
<keyword evidence="10" id="KW-1185">Reference proteome</keyword>
<comment type="function">
    <text evidence="5">Component of the exocyst complex involved in the docking of exocytic vesicles with fusion sites on the plasma membrane.</text>
</comment>
<dbReference type="InterPro" id="IPR016159">
    <property type="entry name" value="Cullin_repeat-like_dom_sf"/>
</dbReference>
<dbReference type="GO" id="GO:0000145">
    <property type="term" value="C:exocyst"/>
    <property type="evidence" value="ECO:0007669"/>
    <property type="project" value="InterPro"/>
</dbReference>
<evidence type="ECO:0000256" key="5">
    <source>
        <dbReference type="RuleBase" id="RU365026"/>
    </source>
</evidence>
<evidence type="ECO:0000256" key="1">
    <source>
        <dbReference type="ARBA" id="ARBA00006756"/>
    </source>
</evidence>
<dbReference type="GO" id="GO:0005546">
    <property type="term" value="F:phosphatidylinositol-4,5-bisphosphate binding"/>
    <property type="evidence" value="ECO:0007669"/>
    <property type="project" value="InterPro"/>
</dbReference>
<dbReference type="AlphaFoldDB" id="A0A8C0BN03"/>
<keyword evidence="3 5" id="KW-0268">Exocytosis</keyword>
<dbReference type="InterPro" id="IPR046364">
    <property type="entry name" value="Exo70_C"/>
</dbReference>
<comment type="similarity">
    <text evidence="1 5">Belongs to the EXO70 family.</text>
</comment>